<comment type="caution">
    <text evidence="5">The sequence shown here is derived from an EMBL/GenBank/DDBJ whole genome shotgun (WGS) entry which is preliminary data.</text>
</comment>
<feature type="transmembrane region" description="Helical" evidence="3">
    <location>
        <begin position="205"/>
        <end position="224"/>
    </location>
</feature>
<comment type="similarity">
    <text evidence="2">Belongs to the major facilitator superfamily. Monocarboxylate porter (TC 2.A.1.13) family.</text>
</comment>
<dbReference type="SUPFAM" id="SSF103473">
    <property type="entry name" value="MFS general substrate transporter"/>
    <property type="match status" value="1"/>
</dbReference>
<evidence type="ECO:0000256" key="2">
    <source>
        <dbReference type="ARBA" id="ARBA00006727"/>
    </source>
</evidence>
<reference evidence="5" key="1">
    <citation type="journal article" date="2023" name="Mol. Plant Microbe Interact.">
        <title>Elucidating the Obligate Nature and Biological Capacity of an Invasive Fungal Corn Pathogen.</title>
        <authorList>
            <person name="MacCready J.S."/>
            <person name="Roggenkamp E.M."/>
            <person name="Gdanetz K."/>
            <person name="Chilvers M.I."/>
        </authorList>
    </citation>
    <scope>NUCLEOTIDE SEQUENCE</scope>
    <source>
        <strain evidence="5">PM02</strain>
    </source>
</reference>
<feature type="transmembrane region" description="Helical" evidence="3">
    <location>
        <begin position="140"/>
        <end position="160"/>
    </location>
</feature>
<dbReference type="InterPro" id="IPR050327">
    <property type="entry name" value="Proton-linked_MCT"/>
</dbReference>
<feature type="domain" description="Major facilitator superfamily (MFS) profile" evidence="4">
    <location>
        <begin position="261"/>
        <end position="480"/>
    </location>
</feature>
<dbReference type="AlphaFoldDB" id="A0AAD9M8L1"/>
<keyword evidence="3" id="KW-1133">Transmembrane helix</keyword>
<feature type="transmembrane region" description="Helical" evidence="3">
    <location>
        <begin position="116"/>
        <end position="134"/>
    </location>
</feature>
<comment type="subcellular location">
    <subcellularLocation>
        <location evidence="1">Membrane</location>
        <topology evidence="1">Multi-pass membrane protein</topology>
    </subcellularLocation>
</comment>
<proteinExistence type="inferred from homology"/>
<feature type="transmembrane region" description="Helical" evidence="3">
    <location>
        <begin position="256"/>
        <end position="278"/>
    </location>
</feature>
<evidence type="ECO:0000313" key="6">
    <source>
        <dbReference type="Proteomes" id="UP001217918"/>
    </source>
</evidence>
<feature type="transmembrane region" description="Helical" evidence="3">
    <location>
        <begin position="427"/>
        <end position="447"/>
    </location>
</feature>
<accession>A0AAD9M8L1</accession>
<dbReference type="Proteomes" id="UP001217918">
    <property type="component" value="Unassembled WGS sequence"/>
</dbReference>
<keyword evidence="3" id="KW-0472">Membrane</keyword>
<feature type="transmembrane region" description="Helical" evidence="3">
    <location>
        <begin position="298"/>
        <end position="317"/>
    </location>
</feature>
<feature type="transmembrane region" description="Helical" evidence="3">
    <location>
        <begin position="393"/>
        <end position="415"/>
    </location>
</feature>
<feature type="transmembrane region" description="Helical" evidence="3">
    <location>
        <begin position="353"/>
        <end position="381"/>
    </location>
</feature>
<dbReference type="InterPro" id="IPR020846">
    <property type="entry name" value="MFS_dom"/>
</dbReference>
<dbReference type="EMBL" id="JAQQPM010000002">
    <property type="protein sequence ID" value="KAK2068279.1"/>
    <property type="molecule type" value="Genomic_DNA"/>
</dbReference>
<dbReference type="InterPro" id="IPR011701">
    <property type="entry name" value="MFS"/>
</dbReference>
<evidence type="ECO:0000256" key="3">
    <source>
        <dbReference type="SAM" id="Phobius"/>
    </source>
</evidence>
<dbReference type="GO" id="GO:0016020">
    <property type="term" value="C:membrane"/>
    <property type="evidence" value="ECO:0007669"/>
    <property type="project" value="UniProtKB-SubCell"/>
</dbReference>
<dbReference type="PROSITE" id="PS50850">
    <property type="entry name" value="MFS"/>
    <property type="match status" value="1"/>
</dbReference>
<evidence type="ECO:0000256" key="1">
    <source>
        <dbReference type="ARBA" id="ARBA00004141"/>
    </source>
</evidence>
<keyword evidence="6" id="KW-1185">Reference proteome</keyword>
<dbReference type="InterPro" id="IPR036259">
    <property type="entry name" value="MFS_trans_sf"/>
</dbReference>
<gene>
    <name evidence="5" type="ORF">P8C59_002927</name>
</gene>
<feature type="transmembrane region" description="Helical" evidence="3">
    <location>
        <begin position="329"/>
        <end position="347"/>
    </location>
</feature>
<dbReference type="PANTHER" id="PTHR11360">
    <property type="entry name" value="MONOCARBOXYLATE TRANSPORTER"/>
    <property type="match status" value="1"/>
</dbReference>
<dbReference type="PANTHER" id="PTHR11360:SF234">
    <property type="entry name" value="MFS-TYPE TRANSPORTER DBAD-RELATED"/>
    <property type="match status" value="1"/>
</dbReference>
<organism evidence="5 6">
    <name type="scientific">Phyllachora maydis</name>
    <dbReference type="NCBI Taxonomy" id="1825666"/>
    <lineage>
        <taxon>Eukaryota</taxon>
        <taxon>Fungi</taxon>
        <taxon>Dikarya</taxon>
        <taxon>Ascomycota</taxon>
        <taxon>Pezizomycotina</taxon>
        <taxon>Sordariomycetes</taxon>
        <taxon>Sordariomycetidae</taxon>
        <taxon>Phyllachorales</taxon>
        <taxon>Phyllachoraceae</taxon>
        <taxon>Phyllachora</taxon>
    </lineage>
</organism>
<dbReference type="GO" id="GO:0022857">
    <property type="term" value="F:transmembrane transporter activity"/>
    <property type="evidence" value="ECO:0007669"/>
    <property type="project" value="InterPro"/>
</dbReference>
<keyword evidence="3" id="KW-0812">Transmembrane</keyword>
<dbReference type="Pfam" id="PF07690">
    <property type="entry name" value="MFS_1"/>
    <property type="match status" value="1"/>
</dbReference>
<evidence type="ECO:0000259" key="4">
    <source>
        <dbReference type="PROSITE" id="PS50850"/>
    </source>
</evidence>
<dbReference type="Gene3D" id="1.20.1250.20">
    <property type="entry name" value="MFS general substrate transporter like domains"/>
    <property type="match status" value="1"/>
</dbReference>
<protein>
    <recommendedName>
        <fullName evidence="4">Major facilitator superfamily (MFS) profile domain-containing protein</fullName>
    </recommendedName>
</protein>
<name>A0AAD9M8L1_9PEZI</name>
<feature type="transmembrane region" description="Helical" evidence="3">
    <location>
        <begin position="172"/>
        <end position="193"/>
    </location>
</feature>
<evidence type="ECO:0000313" key="5">
    <source>
        <dbReference type="EMBL" id="KAK2068279.1"/>
    </source>
</evidence>
<sequence length="480" mass="50939">MLVQDERPPARKPARIITAPGSAVVTPSPAAPPGQSPVPNGGLEAWLQVVGSWVILWETWGLVNTFGVFQAYYESNLPSHNLSSDVSWIGSVQGCMLMLLGPIAGTLYDAGYFRQLLIGGLFLIIFGQFMTSLAREYYQVVLAQGLCAGTGMGLTFLPTTAILSQYFSGGRLALVLGLASSGSPMAGIIFPIIFSKIQMTLGFSWATRVIAFILLGLSVVPIAAMHTRHTTAGEPGEADGHPQRPKSRRALFDPTVLRNPALMVFTAGSFFFFLTLYIPFFYIQVFAEKHGMASATGFAPYLVTLLNVGSVFGRILPNALAGLFGSIRMATACASVSAVLAFCWLAIPRTRDIGGLIAFALLYGGFSGGIVSLAPSVVVELSPEDLSRVGTRLGMVFMVQGVALLVGPPIAGAILGDFSASGWVGTIAFGAAGLSLASVLLTASAVLDWKRDAARQSFNHVPDRKPGTPAQLALLRMMRW</sequence>